<dbReference type="FunCoup" id="E8MYR5">
    <property type="interactions" value="405"/>
</dbReference>
<dbReference type="KEGG" id="atm:ANT_23750"/>
<keyword evidence="6 8" id="KW-0560">Oxidoreductase</keyword>
<dbReference type="OrthoDB" id="9805269at2"/>
<evidence type="ECO:0000256" key="14">
    <source>
        <dbReference type="RuleBase" id="RU004175"/>
    </source>
</evidence>
<evidence type="ECO:0000256" key="3">
    <source>
        <dbReference type="ARBA" id="ARBA00012965"/>
    </source>
</evidence>
<comment type="catalytic activity">
    <reaction evidence="7 8">
        <text>L-histidinol + 2 NAD(+) + H2O = L-histidine + 2 NADH + 3 H(+)</text>
        <dbReference type="Rhea" id="RHEA:20641"/>
        <dbReference type="ChEBI" id="CHEBI:15377"/>
        <dbReference type="ChEBI" id="CHEBI:15378"/>
        <dbReference type="ChEBI" id="CHEBI:57540"/>
        <dbReference type="ChEBI" id="CHEBI:57595"/>
        <dbReference type="ChEBI" id="CHEBI:57699"/>
        <dbReference type="ChEBI" id="CHEBI:57945"/>
        <dbReference type="EC" id="1.1.1.23"/>
    </reaction>
</comment>
<feature type="binding site" evidence="8 11">
    <location>
        <position position="140"/>
    </location>
    <ligand>
        <name>NAD(+)</name>
        <dbReference type="ChEBI" id="CHEBI:57540"/>
    </ligand>
</feature>
<feature type="binding site" evidence="8 12">
    <location>
        <position position="340"/>
    </location>
    <ligand>
        <name>substrate</name>
    </ligand>
</feature>
<dbReference type="PANTHER" id="PTHR21256">
    <property type="entry name" value="HISTIDINOL DEHYDROGENASE HDH"/>
    <property type="match status" value="1"/>
</dbReference>
<feature type="binding site" evidence="8 12">
    <location>
        <position position="249"/>
    </location>
    <ligand>
        <name>substrate</name>
    </ligand>
</feature>
<evidence type="ECO:0000256" key="13">
    <source>
        <dbReference type="PIRSR" id="PIRSR000099-4"/>
    </source>
</evidence>
<dbReference type="SUPFAM" id="SSF53720">
    <property type="entry name" value="ALDH-like"/>
    <property type="match status" value="1"/>
</dbReference>
<dbReference type="CDD" id="cd06572">
    <property type="entry name" value="Histidinol_dh"/>
    <property type="match status" value="1"/>
</dbReference>
<keyword evidence="8 11" id="KW-0520">NAD</keyword>
<feature type="binding site" evidence="8 11">
    <location>
        <position position="203"/>
    </location>
    <ligand>
        <name>NAD(+)</name>
        <dbReference type="ChEBI" id="CHEBI:57540"/>
    </ligand>
</feature>
<comment type="cofactor">
    <cofactor evidence="8 13">
        <name>Zn(2+)</name>
        <dbReference type="ChEBI" id="CHEBI:29105"/>
    </cofactor>
    <text evidence="8 13">Binds 1 zinc ion per subunit.</text>
</comment>
<evidence type="ECO:0000256" key="8">
    <source>
        <dbReference type="HAMAP-Rule" id="MF_01024"/>
    </source>
</evidence>
<dbReference type="InterPro" id="IPR001692">
    <property type="entry name" value="Histidinol_DH_CS"/>
</dbReference>
<evidence type="ECO:0000256" key="10">
    <source>
        <dbReference type="PIRSR" id="PIRSR000099-1"/>
    </source>
</evidence>
<dbReference type="Gene3D" id="3.40.50.1980">
    <property type="entry name" value="Nitrogenase molybdenum iron protein domain"/>
    <property type="match status" value="2"/>
</dbReference>
<dbReference type="InParanoid" id="E8MYR5"/>
<evidence type="ECO:0000256" key="7">
    <source>
        <dbReference type="ARBA" id="ARBA00049489"/>
    </source>
</evidence>
<keyword evidence="8" id="KW-0028">Amino-acid biosynthesis</keyword>
<gene>
    <name evidence="8 15" type="primary">hisD</name>
    <name evidence="15" type="ordered locus">ANT_23750</name>
</gene>
<feature type="active site" description="Proton acceptor" evidence="8 10">
    <location>
        <position position="340"/>
    </location>
</feature>
<comment type="function">
    <text evidence="1 8">Catalyzes the sequential NAD-dependent oxidations of L-histidinol to L-histidinaldehyde and then to L-histidine.</text>
</comment>
<dbReference type="NCBIfam" id="TIGR00069">
    <property type="entry name" value="hisD"/>
    <property type="match status" value="1"/>
</dbReference>
<dbReference type="HAMAP" id="MF_01024">
    <property type="entry name" value="HisD"/>
    <property type="match status" value="1"/>
</dbReference>
<evidence type="ECO:0000256" key="1">
    <source>
        <dbReference type="ARBA" id="ARBA00003850"/>
    </source>
</evidence>
<evidence type="ECO:0000256" key="2">
    <source>
        <dbReference type="ARBA" id="ARBA00010178"/>
    </source>
</evidence>
<evidence type="ECO:0000256" key="5">
    <source>
        <dbReference type="ARBA" id="ARBA00022833"/>
    </source>
</evidence>
<feature type="binding site" evidence="8 13">
    <location>
        <position position="373"/>
    </location>
    <ligand>
        <name>Zn(2+)</name>
        <dbReference type="ChEBI" id="CHEBI:29105"/>
    </ligand>
</feature>
<feature type="binding site" evidence="8 12">
    <location>
        <position position="274"/>
    </location>
    <ligand>
        <name>substrate</name>
    </ligand>
</feature>
<organism evidence="15 16">
    <name type="scientific">Anaerolinea thermophila (strain DSM 14523 / JCM 11388 / NBRC 100420 / UNI-1)</name>
    <dbReference type="NCBI Taxonomy" id="926569"/>
    <lineage>
        <taxon>Bacteria</taxon>
        <taxon>Bacillati</taxon>
        <taxon>Chloroflexota</taxon>
        <taxon>Anaerolineae</taxon>
        <taxon>Anaerolineales</taxon>
        <taxon>Anaerolineaceae</taxon>
        <taxon>Anaerolinea</taxon>
    </lineage>
</organism>
<dbReference type="GO" id="GO:0008270">
    <property type="term" value="F:zinc ion binding"/>
    <property type="evidence" value="ECO:0007669"/>
    <property type="project" value="UniProtKB-UniRule"/>
</dbReference>
<feature type="binding site" evidence="8 13">
    <location>
        <position position="432"/>
    </location>
    <ligand>
        <name>Zn(2+)</name>
        <dbReference type="ChEBI" id="CHEBI:29105"/>
    </ligand>
</feature>
<evidence type="ECO:0000313" key="15">
    <source>
        <dbReference type="EMBL" id="BAJ64401.1"/>
    </source>
</evidence>
<dbReference type="EMBL" id="AP012029">
    <property type="protein sequence ID" value="BAJ64401.1"/>
    <property type="molecule type" value="Genomic_DNA"/>
</dbReference>
<dbReference type="eggNOG" id="COG0141">
    <property type="taxonomic scope" value="Bacteria"/>
</dbReference>
<dbReference type="PROSITE" id="PS00611">
    <property type="entry name" value="HISOL_DEHYDROGENASE"/>
    <property type="match status" value="1"/>
</dbReference>
<evidence type="ECO:0000256" key="12">
    <source>
        <dbReference type="PIRSR" id="PIRSR000099-3"/>
    </source>
</evidence>
<feature type="binding site" evidence="8 12">
    <location>
        <position position="271"/>
    </location>
    <ligand>
        <name>substrate</name>
    </ligand>
</feature>
<keyword evidence="4 8" id="KW-0479">Metal-binding</keyword>
<dbReference type="FunFam" id="3.40.50.1980:FF:000001">
    <property type="entry name" value="Histidinol dehydrogenase"/>
    <property type="match status" value="1"/>
</dbReference>
<evidence type="ECO:0000256" key="9">
    <source>
        <dbReference type="PIRNR" id="PIRNR000099"/>
    </source>
</evidence>
<dbReference type="Gene3D" id="1.20.5.1300">
    <property type="match status" value="1"/>
</dbReference>
<reference evidence="15 16" key="1">
    <citation type="submission" date="2010-12" db="EMBL/GenBank/DDBJ databases">
        <title>Whole genome sequence of Anaerolinea thermophila UNI-1.</title>
        <authorList>
            <person name="Narita-Yamada S."/>
            <person name="Kishi E."/>
            <person name="Watanabe Y."/>
            <person name="Takasaki K."/>
            <person name="Ankai A."/>
            <person name="Oguchi A."/>
            <person name="Fukui S."/>
            <person name="Takahashi M."/>
            <person name="Yashiro I."/>
            <person name="Hosoyama A."/>
            <person name="Sekiguchi Y."/>
            <person name="Hanada S."/>
            <person name="Fujita N."/>
        </authorList>
    </citation>
    <scope>NUCLEOTIDE SEQUENCE [LARGE SCALE GENOMIC DNA]</scope>
    <source>
        <strain evidence="16">DSM 14523 / JCM 11388 / NBRC 100420 / UNI-1</strain>
    </source>
</reference>
<dbReference type="GO" id="GO:0000105">
    <property type="term" value="P:L-histidine biosynthetic process"/>
    <property type="evidence" value="ECO:0007669"/>
    <property type="project" value="UniProtKB-UniRule"/>
</dbReference>
<dbReference type="AlphaFoldDB" id="E8MYR5"/>
<dbReference type="GO" id="GO:0051287">
    <property type="term" value="F:NAD binding"/>
    <property type="evidence" value="ECO:0007669"/>
    <property type="project" value="InterPro"/>
</dbReference>
<dbReference type="InterPro" id="IPR012131">
    <property type="entry name" value="Hstdl_DH"/>
</dbReference>
<dbReference type="InterPro" id="IPR022695">
    <property type="entry name" value="Histidinol_DH_monofunct"/>
</dbReference>
<feature type="binding site" evidence="8 12">
    <location>
        <position position="427"/>
    </location>
    <ligand>
        <name>substrate</name>
    </ligand>
</feature>
<feature type="binding site" evidence="8 13">
    <location>
        <position position="271"/>
    </location>
    <ligand>
        <name>Zn(2+)</name>
        <dbReference type="ChEBI" id="CHEBI:29105"/>
    </ligand>
</feature>
<dbReference type="STRING" id="926569.ANT_23750"/>
<dbReference type="EC" id="1.1.1.23" evidence="3 8"/>
<dbReference type="PRINTS" id="PR00083">
    <property type="entry name" value="HOLDHDRGNASE"/>
</dbReference>
<dbReference type="GO" id="GO:0005829">
    <property type="term" value="C:cytosol"/>
    <property type="evidence" value="ECO:0007669"/>
    <property type="project" value="TreeGrafter"/>
</dbReference>
<dbReference type="RefSeq" id="WP_013560767.1">
    <property type="nucleotide sequence ID" value="NC_014960.1"/>
</dbReference>
<comment type="similarity">
    <text evidence="2 8 9 14">Belongs to the histidinol dehydrogenase family.</text>
</comment>
<dbReference type="Pfam" id="PF00815">
    <property type="entry name" value="Histidinol_dh"/>
    <property type="match status" value="1"/>
</dbReference>
<sequence length="440" mass="47165">MLRKFSVDEARNAILKRIPLDEAEVSPLILDRITALFGEPLSPEQAVMRILRDVRRRGDAALQEWTQRLDGVSLTNFRVPKEEIRSALQTLSDVQLNALRLAAERIRRFHLAQPLTSWLTQSMGGTLGQLVRPIRRVGVYVPAGSAPLPSSVLMSVIPAQVAGVPEIVVVAPPMRSTGKVDPVILAACALCGVDEVYALGGAQAIAALAYGTESLPAVDKIFGPGNLFVTLAKKQVFGTVGIDGLAGPTETVVIADDSANPEWVAADLLAQAEHDPLASAILLTPSEPLIAQVQEAVSCQLQERQRAEIIRQSLEVRSGAVLTADLDEAVALANEYAPEHLCLSVTQPWALVPEITAAGGIFLGEHSFEVLGDYVAGPSHVMPTCRTARFASPLNVWDFVHLIHLVALDEATTKKIAPAAAIIAEREGLDAHAFSARLRC</sequence>
<dbReference type="InterPro" id="IPR016161">
    <property type="entry name" value="Ald_DH/histidinol_DH"/>
</dbReference>
<dbReference type="PANTHER" id="PTHR21256:SF2">
    <property type="entry name" value="HISTIDINE BIOSYNTHESIS TRIFUNCTIONAL PROTEIN"/>
    <property type="match status" value="1"/>
</dbReference>
<dbReference type="HOGENOM" id="CLU_006732_3_3_0"/>
<proteinExistence type="inferred from homology"/>
<feature type="binding site" evidence="8 12">
    <location>
        <position position="432"/>
    </location>
    <ligand>
        <name>substrate</name>
    </ligand>
</feature>
<comment type="pathway">
    <text evidence="8">Amino-acid biosynthesis; L-histidine biosynthesis; L-histidine from 5-phospho-alpha-D-ribose 1-diphosphate: step 9/9.</text>
</comment>
<dbReference type="FunFam" id="3.40.50.1980:FF:000026">
    <property type="entry name" value="Histidinol dehydrogenase"/>
    <property type="match status" value="1"/>
</dbReference>
<keyword evidence="5 8" id="KW-0862">Zinc</keyword>
<feature type="binding site" evidence="8 12">
    <location>
        <position position="373"/>
    </location>
    <ligand>
        <name>substrate</name>
    </ligand>
</feature>
<keyword evidence="8" id="KW-0368">Histidine biosynthesis</keyword>
<feature type="active site" description="Proton acceptor" evidence="8 10">
    <location>
        <position position="339"/>
    </location>
</feature>
<keyword evidence="16" id="KW-1185">Reference proteome</keyword>
<name>E8MYR5_ANATU</name>
<feature type="binding site" evidence="8 11">
    <location>
        <position position="226"/>
    </location>
    <ligand>
        <name>NAD(+)</name>
        <dbReference type="ChEBI" id="CHEBI:57540"/>
    </ligand>
</feature>
<dbReference type="UniPathway" id="UPA00031">
    <property type="reaction ID" value="UER00014"/>
</dbReference>
<evidence type="ECO:0000313" key="16">
    <source>
        <dbReference type="Proteomes" id="UP000008922"/>
    </source>
</evidence>
<evidence type="ECO:0000256" key="6">
    <source>
        <dbReference type="ARBA" id="ARBA00023002"/>
    </source>
</evidence>
<dbReference type="PIRSF" id="PIRSF000099">
    <property type="entry name" value="Histidinol_dh"/>
    <property type="match status" value="1"/>
</dbReference>
<dbReference type="GO" id="GO:0004399">
    <property type="term" value="F:histidinol dehydrogenase activity"/>
    <property type="evidence" value="ECO:0007669"/>
    <property type="project" value="UniProtKB-UniRule"/>
</dbReference>
<feature type="binding site" evidence="8 13">
    <location>
        <position position="274"/>
    </location>
    <ligand>
        <name>Zn(2+)</name>
        <dbReference type="ChEBI" id="CHEBI:29105"/>
    </ligand>
</feature>
<evidence type="ECO:0000256" key="4">
    <source>
        <dbReference type="ARBA" id="ARBA00022723"/>
    </source>
</evidence>
<dbReference type="Proteomes" id="UP000008922">
    <property type="component" value="Chromosome"/>
</dbReference>
<protein>
    <recommendedName>
        <fullName evidence="3 8">Histidinol dehydrogenase</fullName>
        <shortName evidence="8">HDH</shortName>
        <ecNumber evidence="3 8">1.1.1.23</ecNumber>
    </recommendedName>
</protein>
<evidence type="ECO:0000256" key="11">
    <source>
        <dbReference type="PIRSR" id="PIRSR000099-2"/>
    </source>
</evidence>
<accession>E8MYR5</accession>